<sequence length="221" mass="23444">MPETPAAGGPSGCISCPLVTVQGHRYWPLDGPPTLGSTVADVQSDRALLDQIRATPRIAALLARLFDFDVSRAACVPVEPVHLAGGEPLEMIAGDASGGAFMLVGSGSQRPVVYVGSEGEGGLIATSLRDALALVVGLSSLHDATAKPFGDDGCQLRDWLAQADHYIRADWPQLDMERDRLREALDLPAADELLAALHAAAADEHYRPINDAGEHYRSMLE</sequence>
<dbReference type="EMBL" id="BAABGU010000004">
    <property type="protein sequence ID" value="GAA4565068.1"/>
    <property type="molecule type" value="Genomic_DNA"/>
</dbReference>
<organism evidence="1 2">
    <name type="scientific">Micromonospora coerulea</name>
    <dbReference type="NCBI Taxonomy" id="47856"/>
    <lineage>
        <taxon>Bacteria</taxon>
        <taxon>Bacillati</taxon>
        <taxon>Actinomycetota</taxon>
        <taxon>Actinomycetes</taxon>
        <taxon>Micromonosporales</taxon>
        <taxon>Micromonosporaceae</taxon>
        <taxon>Micromonospora</taxon>
    </lineage>
</organism>
<accession>A0ABP8SAT1</accession>
<evidence type="ECO:0000313" key="1">
    <source>
        <dbReference type="EMBL" id="GAA4565068.1"/>
    </source>
</evidence>
<dbReference type="Proteomes" id="UP001500307">
    <property type="component" value="Unassembled WGS sequence"/>
</dbReference>
<reference evidence="2" key="1">
    <citation type="journal article" date="2019" name="Int. J. Syst. Evol. Microbiol.">
        <title>The Global Catalogue of Microorganisms (GCM) 10K type strain sequencing project: providing services to taxonomists for standard genome sequencing and annotation.</title>
        <authorList>
            <consortium name="The Broad Institute Genomics Platform"/>
            <consortium name="The Broad Institute Genome Sequencing Center for Infectious Disease"/>
            <person name="Wu L."/>
            <person name="Ma J."/>
        </authorList>
    </citation>
    <scope>NUCLEOTIDE SEQUENCE [LARGE SCALE GENOMIC DNA]</scope>
    <source>
        <strain evidence="2">JCM 3175</strain>
    </source>
</reference>
<gene>
    <name evidence="1" type="ORF">GCM10023176_12330</name>
</gene>
<name>A0ABP8SAT1_9ACTN</name>
<keyword evidence="2" id="KW-1185">Reference proteome</keyword>
<evidence type="ECO:0008006" key="3">
    <source>
        <dbReference type="Google" id="ProtNLM"/>
    </source>
</evidence>
<proteinExistence type="predicted"/>
<comment type="caution">
    <text evidence="1">The sequence shown here is derived from an EMBL/GenBank/DDBJ whole genome shotgun (WGS) entry which is preliminary data.</text>
</comment>
<evidence type="ECO:0000313" key="2">
    <source>
        <dbReference type="Proteomes" id="UP001500307"/>
    </source>
</evidence>
<protein>
    <recommendedName>
        <fullName evidence="3">SUKH-4 immunity protein of toxin-antitoxin system</fullName>
    </recommendedName>
</protein>